<dbReference type="InterPro" id="IPR011701">
    <property type="entry name" value="MFS"/>
</dbReference>
<feature type="transmembrane region" description="Helical" evidence="7">
    <location>
        <begin position="354"/>
        <end position="380"/>
    </location>
</feature>
<sequence>MVNTELGAGTSSAAPRKRMPMAAAFWTVGLTYLVIMASSAAPSPLYPVYQQAWGFSSTTLTVVFAVYAVALLSALLTVGSLSDHVGRKPILIAALILLVISLVLFIVADGVPGLIAARVVQGLAAGTATGALSAAVIDLQPNESAGPLVNSVAPSIGLATGALGAGLLVQLAPAPTTLVYALLIGAVVLLATAVLFVPETSALREVESRRHLSLLLLPRASFPTGARVPFLLIVPALVATWSLGGFHLSLGPSIIGSVFGVDNHIVGGLDIFALFSSGAVAAACVRTRPPRAVMVVGAVVLALGVGLSLVSVSMVSVQLYFLGSIVAGAGWGSAFLGAMRTLGALVPADERGSVFATTFVLSYLAFSVPAVIGGVAVHSFGLEPTVLAYGGFVIVLALVSSAGFGLASRQERRAPRPTR</sequence>
<dbReference type="Pfam" id="PF07690">
    <property type="entry name" value="MFS_1"/>
    <property type="match status" value="1"/>
</dbReference>
<protein>
    <submittedName>
        <fullName evidence="9">MFS transporter</fullName>
    </submittedName>
</protein>
<keyword evidence="3" id="KW-1003">Cell membrane</keyword>
<evidence type="ECO:0000256" key="1">
    <source>
        <dbReference type="ARBA" id="ARBA00004651"/>
    </source>
</evidence>
<evidence type="ECO:0000259" key="8">
    <source>
        <dbReference type="PROSITE" id="PS50850"/>
    </source>
</evidence>
<evidence type="ECO:0000256" key="4">
    <source>
        <dbReference type="ARBA" id="ARBA00022692"/>
    </source>
</evidence>
<feature type="transmembrane region" description="Helical" evidence="7">
    <location>
        <begin position="224"/>
        <end position="244"/>
    </location>
</feature>
<evidence type="ECO:0000256" key="5">
    <source>
        <dbReference type="ARBA" id="ARBA00022989"/>
    </source>
</evidence>
<feature type="transmembrane region" description="Helical" evidence="7">
    <location>
        <begin position="21"/>
        <end position="41"/>
    </location>
</feature>
<feature type="domain" description="Major facilitator superfamily (MFS) profile" evidence="8">
    <location>
        <begin position="17"/>
        <end position="409"/>
    </location>
</feature>
<evidence type="ECO:0000256" key="6">
    <source>
        <dbReference type="ARBA" id="ARBA00023136"/>
    </source>
</evidence>
<dbReference type="InterPro" id="IPR050171">
    <property type="entry name" value="MFS_Transporters"/>
</dbReference>
<feature type="transmembrane region" description="Helical" evidence="7">
    <location>
        <begin position="148"/>
        <end position="172"/>
    </location>
</feature>
<evidence type="ECO:0000313" key="10">
    <source>
        <dbReference type="Proteomes" id="UP001432000"/>
    </source>
</evidence>
<evidence type="ECO:0000256" key="7">
    <source>
        <dbReference type="SAM" id="Phobius"/>
    </source>
</evidence>
<evidence type="ECO:0000313" key="9">
    <source>
        <dbReference type="EMBL" id="WXG66478.1"/>
    </source>
</evidence>
<dbReference type="Gene3D" id="1.20.1250.20">
    <property type="entry name" value="MFS general substrate transporter like domains"/>
    <property type="match status" value="1"/>
</dbReference>
<dbReference type="InterPro" id="IPR036259">
    <property type="entry name" value="MFS_trans_sf"/>
</dbReference>
<evidence type="ECO:0000256" key="2">
    <source>
        <dbReference type="ARBA" id="ARBA00022448"/>
    </source>
</evidence>
<keyword evidence="4 7" id="KW-0812">Transmembrane</keyword>
<dbReference type="PROSITE" id="PS50850">
    <property type="entry name" value="MFS"/>
    <property type="match status" value="1"/>
</dbReference>
<dbReference type="Proteomes" id="UP001432000">
    <property type="component" value="Chromosome"/>
</dbReference>
<dbReference type="RefSeq" id="WP_338885924.1">
    <property type="nucleotide sequence ID" value="NZ_CP147846.1"/>
</dbReference>
<feature type="transmembrane region" description="Helical" evidence="7">
    <location>
        <begin position="90"/>
        <end position="108"/>
    </location>
</feature>
<keyword evidence="5 7" id="KW-1133">Transmembrane helix</keyword>
<dbReference type="InterPro" id="IPR020846">
    <property type="entry name" value="MFS_dom"/>
</dbReference>
<reference evidence="9 10" key="1">
    <citation type="submission" date="2024-03" db="EMBL/GenBank/DDBJ databases">
        <title>Natural products discovery in diverse microorganisms through a two-stage MS feature dereplication strategy.</title>
        <authorList>
            <person name="Zhang R."/>
        </authorList>
    </citation>
    <scope>NUCLEOTIDE SEQUENCE [LARGE SCALE GENOMIC DNA]</scope>
    <source>
        <strain evidence="9 10">18930</strain>
    </source>
</reference>
<organism evidence="9 10">
    <name type="scientific">Rhodococcus sovatensis</name>
    <dbReference type="NCBI Taxonomy" id="1805840"/>
    <lineage>
        <taxon>Bacteria</taxon>
        <taxon>Bacillati</taxon>
        <taxon>Actinomycetota</taxon>
        <taxon>Actinomycetes</taxon>
        <taxon>Mycobacteriales</taxon>
        <taxon>Nocardiaceae</taxon>
        <taxon>Rhodococcus</taxon>
    </lineage>
</organism>
<feature type="transmembrane region" description="Helical" evidence="7">
    <location>
        <begin position="386"/>
        <end position="407"/>
    </location>
</feature>
<keyword evidence="2" id="KW-0813">Transport</keyword>
<dbReference type="PANTHER" id="PTHR23517:SF13">
    <property type="entry name" value="MAJOR FACILITATOR SUPERFAMILY MFS_1"/>
    <property type="match status" value="1"/>
</dbReference>
<feature type="transmembrane region" description="Helical" evidence="7">
    <location>
        <begin position="178"/>
        <end position="203"/>
    </location>
</feature>
<evidence type="ECO:0000256" key="3">
    <source>
        <dbReference type="ARBA" id="ARBA00022475"/>
    </source>
</evidence>
<feature type="transmembrane region" description="Helical" evidence="7">
    <location>
        <begin position="319"/>
        <end position="342"/>
    </location>
</feature>
<keyword evidence="10" id="KW-1185">Reference proteome</keyword>
<keyword evidence="6 7" id="KW-0472">Membrane</keyword>
<feature type="transmembrane region" description="Helical" evidence="7">
    <location>
        <begin position="292"/>
        <end position="313"/>
    </location>
</feature>
<accession>A0ABZ2PF64</accession>
<feature type="transmembrane region" description="Helical" evidence="7">
    <location>
        <begin position="53"/>
        <end position="78"/>
    </location>
</feature>
<name>A0ABZ2PF64_9NOCA</name>
<dbReference type="EMBL" id="CP147846">
    <property type="protein sequence ID" value="WXG66478.1"/>
    <property type="molecule type" value="Genomic_DNA"/>
</dbReference>
<gene>
    <name evidence="9" type="ORF">WDS16_14320</name>
</gene>
<feature type="transmembrane region" description="Helical" evidence="7">
    <location>
        <begin position="114"/>
        <end position="136"/>
    </location>
</feature>
<comment type="subcellular location">
    <subcellularLocation>
        <location evidence="1">Cell membrane</location>
        <topology evidence="1">Multi-pass membrane protein</topology>
    </subcellularLocation>
</comment>
<dbReference type="PANTHER" id="PTHR23517">
    <property type="entry name" value="RESISTANCE PROTEIN MDTM, PUTATIVE-RELATED-RELATED"/>
    <property type="match status" value="1"/>
</dbReference>
<proteinExistence type="predicted"/>
<feature type="transmembrane region" description="Helical" evidence="7">
    <location>
        <begin position="264"/>
        <end position="285"/>
    </location>
</feature>
<dbReference type="SUPFAM" id="SSF103473">
    <property type="entry name" value="MFS general substrate transporter"/>
    <property type="match status" value="1"/>
</dbReference>